<dbReference type="Pfam" id="PF01381">
    <property type="entry name" value="HTH_3"/>
    <property type="match status" value="1"/>
</dbReference>
<accession>A0ABS2WV63</accession>
<proteinExistence type="predicted"/>
<keyword evidence="3" id="KW-1185">Reference proteome</keyword>
<evidence type="ECO:0000259" key="1">
    <source>
        <dbReference type="PROSITE" id="PS50943"/>
    </source>
</evidence>
<evidence type="ECO:0000313" key="2">
    <source>
        <dbReference type="EMBL" id="MBN2965546.1"/>
    </source>
</evidence>
<organism evidence="2 3">
    <name type="scientific">Sulfurospirillum tamanense</name>
    <dbReference type="NCBI Taxonomy" id="2813362"/>
    <lineage>
        <taxon>Bacteria</taxon>
        <taxon>Pseudomonadati</taxon>
        <taxon>Campylobacterota</taxon>
        <taxon>Epsilonproteobacteria</taxon>
        <taxon>Campylobacterales</taxon>
        <taxon>Sulfurospirillaceae</taxon>
        <taxon>Sulfurospirillum</taxon>
    </lineage>
</organism>
<reference evidence="2" key="2">
    <citation type="submission" date="2021-02" db="EMBL/GenBank/DDBJ databases">
        <authorList>
            <person name="Merkel A.Y."/>
        </authorList>
    </citation>
    <scope>NUCLEOTIDE SEQUENCE</scope>
    <source>
        <strain evidence="2">T05b</strain>
    </source>
</reference>
<dbReference type="PROSITE" id="PS50943">
    <property type="entry name" value="HTH_CROC1"/>
    <property type="match status" value="1"/>
</dbReference>
<dbReference type="EMBL" id="JAFHKK010000045">
    <property type="protein sequence ID" value="MBN2965546.1"/>
    <property type="molecule type" value="Genomic_DNA"/>
</dbReference>
<dbReference type="CDD" id="cd00093">
    <property type="entry name" value="HTH_XRE"/>
    <property type="match status" value="1"/>
</dbReference>
<evidence type="ECO:0000313" key="3">
    <source>
        <dbReference type="Proteomes" id="UP000703590"/>
    </source>
</evidence>
<dbReference type="SUPFAM" id="SSF47413">
    <property type="entry name" value="lambda repressor-like DNA-binding domains"/>
    <property type="match status" value="1"/>
</dbReference>
<dbReference type="InterPro" id="IPR001387">
    <property type="entry name" value="Cro/C1-type_HTH"/>
</dbReference>
<reference evidence="2" key="1">
    <citation type="submission" date="2021-02" db="EMBL/GenBank/DDBJ databases">
        <title>Sulfurospirillum tamanensis sp. nov.</title>
        <authorList>
            <person name="Frolova A."/>
            <person name="Merkel A."/>
            <person name="Slobodkin A."/>
        </authorList>
    </citation>
    <scope>NUCLEOTIDE SEQUENCE</scope>
    <source>
        <strain evidence="2">T05b</strain>
    </source>
</reference>
<dbReference type="Proteomes" id="UP000703590">
    <property type="component" value="Unassembled WGS sequence"/>
</dbReference>
<feature type="domain" description="HTH cro/C1-type" evidence="1">
    <location>
        <begin position="20"/>
        <end position="72"/>
    </location>
</feature>
<gene>
    <name evidence="2" type="ORF">JWV37_12210</name>
</gene>
<dbReference type="Gene3D" id="1.10.260.40">
    <property type="entry name" value="lambda repressor-like DNA-binding domains"/>
    <property type="match status" value="1"/>
</dbReference>
<comment type="caution">
    <text evidence="2">The sequence shown here is derived from an EMBL/GenBank/DDBJ whole genome shotgun (WGS) entry which is preliminary data.</text>
</comment>
<dbReference type="InterPro" id="IPR010982">
    <property type="entry name" value="Lambda_DNA-bd_dom_sf"/>
</dbReference>
<sequence>MLAIKLSTPHAMMRTIKERFKTRRLERNLTQEGLANKSGVSLGSVKRFENSGQISLESLLKLAVILDCLDDFESILLREKNAFSSIDELLHSKKDTPKKRGAIK</sequence>
<name>A0ABS2WV63_9BACT</name>
<dbReference type="SMART" id="SM00530">
    <property type="entry name" value="HTH_XRE"/>
    <property type="match status" value="1"/>
</dbReference>
<dbReference type="RefSeq" id="WP_205460112.1">
    <property type="nucleotide sequence ID" value="NZ_JAFHKK010000045.1"/>
</dbReference>
<protein>
    <submittedName>
        <fullName evidence="2">Helix-turn-helix transcriptional regulator</fullName>
    </submittedName>
</protein>